<dbReference type="InterPro" id="IPR036388">
    <property type="entry name" value="WH-like_DNA-bd_sf"/>
</dbReference>
<dbReference type="InterPro" id="IPR005119">
    <property type="entry name" value="LysR_subst-bd"/>
</dbReference>
<evidence type="ECO:0000256" key="2">
    <source>
        <dbReference type="ARBA" id="ARBA00023015"/>
    </source>
</evidence>
<evidence type="ECO:0000256" key="4">
    <source>
        <dbReference type="ARBA" id="ARBA00023163"/>
    </source>
</evidence>
<dbReference type="FunFam" id="1.10.10.10:FF:000001">
    <property type="entry name" value="LysR family transcriptional regulator"/>
    <property type="match status" value="1"/>
</dbReference>
<keyword evidence="3" id="KW-0238">DNA-binding</keyword>
<dbReference type="Proteomes" id="UP000000270">
    <property type="component" value="Chromosome"/>
</dbReference>
<dbReference type="Gene3D" id="1.10.10.10">
    <property type="entry name" value="Winged helix-like DNA-binding domain superfamily/Winged helix DNA-binding domain"/>
    <property type="match status" value="1"/>
</dbReference>
<reference evidence="6 7" key="1">
    <citation type="journal article" date="2007" name="Appl. Environ. Microbiol.">
        <title>Rhizobial factors required for stem nodule maturation and maintenance in Sesbania rostrata-Azorhizobium caulinodans ORS571 symbiosis.</title>
        <authorList>
            <person name="Suzuki S."/>
            <person name="Aono T."/>
            <person name="Lee KB."/>
            <person name="Suzuki T."/>
            <person name="Liu CT."/>
            <person name="Miwa H."/>
            <person name="Wakao S."/>
            <person name="Iki T."/>
            <person name="Oyaizu H."/>
        </authorList>
    </citation>
    <scope>NUCLEOTIDE SEQUENCE [LARGE SCALE GENOMIC DNA]</scope>
    <source>
        <strain evidence="7">ATCC 43989 / DSM 5975 / JCM 20966 / LMG 6465 / NBRC 14845 / NCIMB 13405 / ORS 571</strain>
    </source>
</reference>
<evidence type="ECO:0000313" key="6">
    <source>
        <dbReference type="EMBL" id="BAF86811.1"/>
    </source>
</evidence>
<reference evidence="6 7" key="4">
    <citation type="journal article" date="2009" name="Appl. Environ. Microbiol.">
        <title>Comparative genome-wide transcriptional profiling of Azorhizobium caulinodans ORS571 grown under free-living and symbiotic conditions.</title>
        <authorList>
            <person name="Tsukada S."/>
            <person name="Aono T."/>
            <person name="Akiba N."/>
            <person name="Lee KB."/>
            <person name="Liu CT."/>
            <person name="Toyazaki H."/>
            <person name="Oyaizu H."/>
        </authorList>
    </citation>
    <scope>NUCLEOTIDE SEQUENCE [LARGE SCALE GENOMIC DNA]</scope>
    <source>
        <strain evidence="7">ATCC 43989 / DSM 5975 / JCM 20966 / LMG 6465 / NBRC 14845 / NCIMB 13405 / ORS 571</strain>
    </source>
</reference>
<dbReference type="InterPro" id="IPR000847">
    <property type="entry name" value="LysR_HTH_N"/>
</dbReference>
<dbReference type="KEGG" id="azc:AZC_0813"/>
<dbReference type="RefSeq" id="WP_012169344.1">
    <property type="nucleotide sequence ID" value="NC_009937.1"/>
</dbReference>
<dbReference type="PRINTS" id="PR00039">
    <property type="entry name" value="HTHLYSR"/>
</dbReference>
<dbReference type="GO" id="GO:0003700">
    <property type="term" value="F:DNA-binding transcription factor activity"/>
    <property type="evidence" value="ECO:0007669"/>
    <property type="project" value="InterPro"/>
</dbReference>
<dbReference type="Pfam" id="PF03466">
    <property type="entry name" value="LysR_substrate"/>
    <property type="match status" value="1"/>
</dbReference>
<comment type="similarity">
    <text evidence="1">Belongs to the LysR transcriptional regulatory family.</text>
</comment>
<dbReference type="SUPFAM" id="SSF53850">
    <property type="entry name" value="Periplasmic binding protein-like II"/>
    <property type="match status" value="1"/>
</dbReference>
<dbReference type="PROSITE" id="PS50931">
    <property type="entry name" value="HTH_LYSR"/>
    <property type="match status" value="1"/>
</dbReference>
<feature type="domain" description="HTH lysR-type" evidence="5">
    <location>
        <begin position="1"/>
        <end position="58"/>
    </location>
</feature>
<dbReference type="PANTHER" id="PTHR30419:SF8">
    <property type="entry name" value="NITROGEN ASSIMILATION TRANSCRIPTIONAL ACTIVATOR-RELATED"/>
    <property type="match status" value="1"/>
</dbReference>
<reference evidence="7" key="2">
    <citation type="submission" date="2007-04" db="EMBL/GenBank/DDBJ databases">
        <title>Complete genome sequence of the nitrogen-fixing bacterium Azorhizobium caulinodans ORS571.</title>
        <authorList>
            <person name="Lee K.B."/>
            <person name="Backer P.D."/>
            <person name="Aono T."/>
            <person name="Liu C.T."/>
            <person name="Suzuki S."/>
            <person name="Suzuki T."/>
            <person name="Kaneko T."/>
            <person name="Yamada M."/>
            <person name="Tabata S."/>
            <person name="Kupfer D.M."/>
            <person name="Najar F.Z."/>
            <person name="Wiley G.B."/>
            <person name="Roe B."/>
            <person name="Binnewies T."/>
            <person name="Ussery D."/>
            <person name="Vereecke D."/>
            <person name="Gevers D."/>
            <person name="Holsters M."/>
            <person name="Oyaizu H."/>
        </authorList>
    </citation>
    <scope>NUCLEOTIDE SEQUENCE [LARGE SCALE GENOMIC DNA]</scope>
    <source>
        <strain evidence="7">ATCC 43989 / DSM 5975 / JCM 20966 / LMG 6465 / NBRC 14845 / NCIMB 13405 / ORS 571</strain>
    </source>
</reference>
<keyword evidence="2" id="KW-0805">Transcription regulation</keyword>
<reference evidence="6 7" key="5">
    <citation type="journal article" date="2010" name="Appl. Environ. Microbiol.">
        <title>phrR-like gene praR of Azorhizobium caulinodans ORS571 is essential for symbiosis with Sesbania rostrata and is involved in expression of reb genes.</title>
        <authorList>
            <person name="Akiba N."/>
            <person name="Aono T."/>
            <person name="Toyazaki H."/>
            <person name="Sato S."/>
            <person name="Oyaizu H."/>
        </authorList>
    </citation>
    <scope>NUCLEOTIDE SEQUENCE [LARGE SCALE GENOMIC DNA]</scope>
    <source>
        <strain evidence="7">ATCC 43989 / DSM 5975 / JCM 20966 / LMG 6465 / NBRC 14845 / NCIMB 13405 / ORS 571</strain>
    </source>
</reference>
<dbReference type="SUPFAM" id="SSF46785">
    <property type="entry name" value="Winged helix' DNA-binding domain"/>
    <property type="match status" value="1"/>
</dbReference>
<dbReference type="Gene3D" id="3.40.190.290">
    <property type="match status" value="1"/>
</dbReference>
<dbReference type="GO" id="GO:0003677">
    <property type="term" value="F:DNA binding"/>
    <property type="evidence" value="ECO:0007669"/>
    <property type="project" value="UniProtKB-KW"/>
</dbReference>
<evidence type="ECO:0000256" key="1">
    <source>
        <dbReference type="ARBA" id="ARBA00009437"/>
    </source>
</evidence>
<reference evidence="6 7" key="6">
    <citation type="journal article" date="2011" name="Appl. Environ. Microbiol.">
        <title>Involvement of the azorhizobial chromosome partition gene (parA) in the onset of bacteroid differentiation during Sesbania rostrata stem nodule development.</title>
        <authorList>
            <person name="Liu CT."/>
            <person name="Lee KB."/>
            <person name="Wang YS."/>
            <person name="Peng MH."/>
            <person name="Lee KT."/>
            <person name="Suzuki S."/>
            <person name="Suzuki T."/>
            <person name="Oyaizu H."/>
        </authorList>
    </citation>
    <scope>NUCLEOTIDE SEQUENCE [LARGE SCALE GENOMIC DNA]</scope>
    <source>
        <strain evidence="7">ATCC 43989 / DSM 5975 / JCM 20966 / LMG 6465 / NBRC 14845 / NCIMB 13405 / ORS 571</strain>
    </source>
</reference>
<dbReference type="InterPro" id="IPR050950">
    <property type="entry name" value="HTH-type_LysR_regulators"/>
</dbReference>
<evidence type="ECO:0000256" key="3">
    <source>
        <dbReference type="ARBA" id="ARBA00023125"/>
    </source>
</evidence>
<organism evidence="6 7">
    <name type="scientific">Azorhizobium caulinodans (strain ATCC 43989 / DSM 5975 / JCM 20966 / LMG 6465 / NBRC 14845 / NCIMB 13405 / ORS 571)</name>
    <dbReference type="NCBI Taxonomy" id="438753"/>
    <lineage>
        <taxon>Bacteria</taxon>
        <taxon>Pseudomonadati</taxon>
        <taxon>Pseudomonadota</taxon>
        <taxon>Alphaproteobacteria</taxon>
        <taxon>Hyphomicrobiales</taxon>
        <taxon>Xanthobacteraceae</taxon>
        <taxon>Azorhizobium</taxon>
    </lineage>
</organism>
<accession>A8HT96</accession>
<protein>
    <submittedName>
        <fullName evidence="6">Transcriptional regulator</fullName>
    </submittedName>
</protein>
<keyword evidence="4" id="KW-0804">Transcription</keyword>
<proteinExistence type="inferred from homology"/>
<keyword evidence="7" id="KW-1185">Reference proteome</keyword>
<dbReference type="HOGENOM" id="CLU_039613_6_0_5"/>
<gene>
    <name evidence="6" type="primary">lysR</name>
    <name evidence="6" type="ordered locus">AZC_0813</name>
</gene>
<reference evidence="6 7" key="3">
    <citation type="journal article" date="2008" name="BMC Genomics">
        <title>The genome of the versatile nitrogen fixer Azorhizobium caulinodans ORS571.</title>
        <authorList>
            <person name="Lee KB."/>
            <person name="Backer P.D."/>
            <person name="Aono T."/>
            <person name="Liu CT."/>
            <person name="Suzuki S."/>
            <person name="Suzuki T."/>
            <person name="Kaneko T."/>
            <person name="Yamada M."/>
            <person name="Tabata S."/>
            <person name="Kupfer D.M."/>
            <person name="Najar F.Z."/>
            <person name="Wiley G.B."/>
            <person name="Roe B."/>
            <person name="Binnewies T.T."/>
            <person name="Ussery D.W."/>
            <person name="D'Haeze W."/>
            <person name="Herder J.D."/>
            <person name="Gevers D."/>
            <person name="Vereecke D."/>
            <person name="Holsters M."/>
            <person name="Oyaizu H."/>
        </authorList>
    </citation>
    <scope>NUCLEOTIDE SEQUENCE [LARGE SCALE GENOMIC DNA]</scope>
    <source>
        <strain evidence="7">ATCC 43989 / DSM 5975 / JCM 20966 / LMG 6465 / NBRC 14845 / NCIMB 13405 / ORS 571</strain>
    </source>
</reference>
<dbReference type="Pfam" id="PF00126">
    <property type="entry name" value="HTH_1"/>
    <property type="match status" value="1"/>
</dbReference>
<dbReference type="PANTHER" id="PTHR30419">
    <property type="entry name" value="HTH-TYPE TRANSCRIPTIONAL REGULATOR YBHD"/>
    <property type="match status" value="1"/>
</dbReference>
<evidence type="ECO:0000313" key="7">
    <source>
        <dbReference type="Proteomes" id="UP000000270"/>
    </source>
</evidence>
<dbReference type="GO" id="GO:0005829">
    <property type="term" value="C:cytosol"/>
    <property type="evidence" value="ECO:0007669"/>
    <property type="project" value="TreeGrafter"/>
</dbReference>
<evidence type="ECO:0000259" key="5">
    <source>
        <dbReference type="PROSITE" id="PS50931"/>
    </source>
</evidence>
<dbReference type="eggNOG" id="COG0583">
    <property type="taxonomic scope" value="Bacteria"/>
</dbReference>
<dbReference type="AlphaFoldDB" id="A8HT96"/>
<dbReference type="EMBL" id="AP009384">
    <property type="protein sequence ID" value="BAF86811.1"/>
    <property type="molecule type" value="Genomic_DNA"/>
</dbReference>
<dbReference type="InterPro" id="IPR036390">
    <property type="entry name" value="WH_DNA-bd_sf"/>
</dbReference>
<dbReference type="STRING" id="438753.AZC_0813"/>
<name>A8HT96_AZOC5</name>
<sequence length="309" mass="33856">MGDAALRYFLEVVRSGSIAEASVRLNVAASAISRQIAKLEAELGSPLFERRSRGMVPSAAGELLAQHARRTLLGEEQVVSEIRRLRGLERGLVRVGCTEGFATDFMPEAIGMFRHTYPGIAFDMRVAAPQAVTRMVREGEIDIGLTFGFMPDASVQVEFGGSAPLMALVGLDHPLANRPWVTIADIAAFPLGLPAKDTTARQLFDLVCGAEGIAVEPMLTTNYMSGLWRFAETGGGVTVTGRITVLSRIWRFHVVALPLRSKTSNERRYEIQSMLGRTLPDAARAFVFHLRRHLEQLDRPGDQPLGLRS</sequence>